<evidence type="ECO:0000259" key="1">
    <source>
        <dbReference type="Pfam" id="PF20231"/>
    </source>
</evidence>
<evidence type="ECO:0000313" key="3">
    <source>
        <dbReference type="Proteomes" id="UP001186944"/>
    </source>
</evidence>
<sequence length="329" mass="37494">MNHGLLIFFLKFQVILEFKIIFLLLGVNGKVKSNYQAHADFLVLVFKELMATFAKEVIDTYPELIPGNIKQTSCETKREVAECILSKILDKMNKAHDESDDQVMNYSCQLLQWGVHFLSFEDTAREGDITRIIPNLKKAIPFFISHSKLSKYLVECVNYILQYEFASPLNKMRILEGSFINRRGGVGRNVEADLIQEHSVRHQKELIRGLGANKSEAAIKRITNASNLLSSIISNFDESLKVPQKGPHHTPSFNQDDVKIIRQAIEGVKPFRYTKGRTCRSFFFPSTKFEIQKATILPIITKIKERIERGLMLVETDADDEVDGIPTAD</sequence>
<dbReference type="AlphaFoldDB" id="A0AA89C6W3"/>
<comment type="caution">
    <text evidence="2">The sequence shown here is derived from an EMBL/GenBank/DDBJ whole genome shotgun (WGS) entry which is preliminary data.</text>
</comment>
<accession>A0AA89C6W3</accession>
<keyword evidence="3" id="KW-1185">Reference proteome</keyword>
<name>A0AA89C6W3_PINIB</name>
<reference evidence="2" key="1">
    <citation type="submission" date="2019-08" db="EMBL/GenBank/DDBJ databases">
        <title>The improved chromosome-level genome for the pearl oyster Pinctada fucata martensii using PacBio sequencing and Hi-C.</title>
        <authorList>
            <person name="Zheng Z."/>
        </authorList>
    </citation>
    <scope>NUCLEOTIDE SEQUENCE</scope>
    <source>
        <strain evidence="2">ZZ-2019</strain>
        <tissue evidence="2">Adductor muscle</tissue>
    </source>
</reference>
<organism evidence="2 3">
    <name type="scientific">Pinctada imbricata</name>
    <name type="common">Atlantic pearl-oyster</name>
    <name type="synonym">Pinctada martensii</name>
    <dbReference type="NCBI Taxonomy" id="66713"/>
    <lineage>
        <taxon>Eukaryota</taxon>
        <taxon>Metazoa</taxon>
        <taxon>Spiralia</taxon>
        <taxon>Lophotrochozoa</taxon>
        <taxon>Mollusca</taxon>
        <taxon>Bivalvia</taxon>
        <taxon>Autobranchia</taxon>
        <taxon>Pteriomorphia</taxon>
        <taxon>Pterioida</taxon>
        <taxon>Pterioidea</taxon>
        <taxon>Pteriidae</taxon>
        <taxon>Pinctada</taxon>
    </lineage>
</organism>
<dbReference type="Proteomes" id="UP001186944">
    <property type="component" value="Unassembled WGS sequence"/>
</dbReference>
<proteinExistence type="predicted"/>
<dbReference type="Pfam" id="PF20231">
    <property type="entry name" value="DUF6589"/>
    <property type="match status" value="1"/>
</dbReference>
<protein>
    <recommendedName>
        <fullName evidence="1">DUF6589 domain-containing protein</fullName>
    </recommendedName>
</protein>
<dbReference type="EMBL" id="VSWD01000005">
    <property type="protein sequence ID" value="KAK3101913.1"/>
    <property type="molecule type" value="Genomic_DNA"/>
</dbReference>
<dbReference type="InterPro" id="IPR046496">
    <property type="entry name" value="DUF6589"/>
</dbReference>
<feature type="domain" description="DUF6589" evidence="1">
    <location>
        <begin position="32"/>
        <end position="249"/>
    </location>
</feature>
<evidence type="ECO:0000313" key="2">
    <source>
        <dbReference type="EMBL" id="KAK3101913.1"/>
    </source>
</evidence>
<gene>
    <name evidence="2" type="ORF">FSP39_007297</name>
</gene>